<dbReference type="AlphaFoldDB" id="X1TT85"/>
<evidence type="ECO:0000313" key="2">
    <source>
        <dbReference type="EMBL" id="GAJ08543.1"/>
    </source>
</evidence>
<sequence>MLTLKNGKWVLVHNDLEEGRYSLAVALSDDEGRTWKWKRHIERDSAADGAGDVGRYHYPSIIQSSNGSLHVSYSYFAKKSAIKLDGEGRPLQKAIKYAHFNESWIMDS</sequence>
<feature type="domain" description="Sialidase" evidence="1">
    <location>
        <begin position="2"/>
        <end position="71"/>
    </location>
</feature>
<dbReference type="Gene3D" id="2.120.10.10">
    <property type="match status" value="1"/>
</dbReference>
<dbReference type="Pfam" id="PF13088">
    <property type="entry name" value="BNR_2"/>
    <property type="match status" value="1"/>
</dbReference>
<proteinExistence type="predicted"/>
<accession>X1TT85</accession>
<reference evidence="2" key="1">
    <citation type="journal article" date="2014" name="Front. Microbiol.">
        <title>High frequency of phylogenetically diverse reductive dehalogenase-homologous genes in deep subseafloor sedimentary metagenomes.</title>
        <authorList>
            <person name="Kawai M."/>
            <person name="Futagami T."/>
            <person name="Toyoda A."/>
            <person name="Takaki Y."/>
            <person name="Nishi S."/>
            <person name="Hori S."/>
            <person name="Arai W."/>
            <person name="Tsubouchi T."/>
            <person name="Morono Y."/>
            <person name="Uchiyama I."/>
            <person name="Ito T."/>
            <person name="Fujiyama A."/>
            <person name="Inagaki F."/>
            <person name="Takami H."/>
        </authorList>
    </citation>
    <scope>NUCLEOTIDE SEQUENCE</scope>
    <source>
        <strain evidence="2">Expedition CK06-06</strain>
    </source>
</reference>
<evidence type="ECO:0000259" key="1">
    <source>
        <dbReference type="Pfam" id="PF13088"/>
    </source>
</evidence>
<dbReference type="EMBL" id="BARW01032006">
    <property type="protein sequence ID" value="GAJ08543.1"/>
    <property type="molecule type" value="Genomic_DNA"/>
</dbReference>
<comment type="caution">
    <text evidence="2">The sequence shown here is derived from an EMBL/GenBank/DDBJ whole genome shotgun (WGS) entry which is preliminary data.</text>
</comment>
<dbReference type="PANTHER" id="PTHR43752:SF2">
    <property type="entry name" value="BNR_ASP-BOX REPEAT FAMILY PROTEIN"/>
    <property type="match status" value="1"/>
</dbReference>
<feature type="non-terminal residue" evidence="2">
    <location>
        <position position="108"/>
    </location>
</feature>
<organism evidence="2">
    <name type="scientific">marine sediment metagenome</name>
    <dbReference type="NCBI Taxonomy" id="412755"/>
    <lineage>
        <taxon>unclassified sequences</taxon>
        <taxon>metagenomes</taxon>
        <taxon>ecological metagenomes</taxon>
    </lineage>
</organism>
<dbReference type="InterPro" id="IPR036278">
    <property type="entry name" value="Sialidase_sf"/>
</dbReference>
<gene>
    <name evidence="2" type="ORF">S12H4_50758</name>
</gene>
<dbReference type="PANTHER" id="PTHR43752">
    <property type="entry name" value="BNR/ASP-BOX REPEAT FAMILY PROTEIN"/>
    <property type="match status" value="1"/>
</dbReference>
<dbReference type="InterPro" id="IPR011040">
    <property type="entry name" value="Sialidase"/>
</dbReference>
<name>X1TT85_9ZZZZ</name>
<dbReference type="CDD" id="cd15482">
    <property type="entry name" value="Sialidase_non-viral"/>
    <property type="match status" value="1"/>
</dbReference>
<dbReference type="SUPFAM" id="SSF50939">
    <property type="entry name" value="Sialidases"/>
    <property type="match status" value="1"/>
</dbReference>
<protein>
    <recommendedName>
        <fullName evidence="1">Sialidase domain-containing protein</fullName>
    </recommendedName>
</protein>